<dbReference type="Proteomes" id="UP001196601">
    <property type="component" value="Unassembled WGS sequence"/>
</dbReference>
<comment type="caution">
    <text evidence="2">The sequence shown here is derived from an EMBL/GenBank/DDBJ whole genome shotgun (WGS) entry which is preliminary data.</text>
</comment>
<dbReference type="EMBL" id="JADPMV010000001">
    <property type="protein sequence ID" value="MBS7661180.1"/>
    <property type="molecule type" value="Genomic_DNA"/>
</dbReference>
<name>A0ABS5PXH0_9PSED</name>
<evidence type="ECO:0000313" key="3">
    <source>
        <dbReference type="Proteomes" id="UP001196601"/>
    </source>
</evidence>
<sequence length="64" mass="6882">MPPELLEQANAGGEGEHGLTPLLPPLFEAKAEAGPVQLSGRLITEEAGDWNSLEGAELQFELRR</sequence>
<dbReference type="RefSeq" id="WP_213638520.1">
    <property type="nucleotide sequence ID" value="NZ_JADPMV010000001.1"/>
</dbReference>
<gene>
    <name evidence="2" type="ORF">I0D00_04370</name>
</gene>
<protein>
    <submittedName>
        <fullName evidence="2">Uncharacterized protein</fullName>
    </submittedName>
</protein>
<accession>A0ABS5PXH0</accession>
<reference evidence="2 3" key="1">
    <citation type="journal article" date="2021" name="Syst. Appl. Microbiol.">
        <title>Pseudomonas lalucatii sp. nov. isolated from Vallgornera, a karstic cave in Mallorca, Western Mediterranean.</title>
        <authorList>
            <person name="Busquets A."/>
            <person name="Mulet M."/>
            <person name="Gomila M."/>
            <person name="Garcia-Valdes E."/>
        </authorList>
    </citation>
    <scope>NUCLEOTIDE SEQUENCE [LARGE SCALE GENOMIC DNA]</scope>
    <source>
        <strain evidence="2 3">R1b54</strain>
    </source>
</reference>
<evidence type="ECO:0000256" key="1">
    <source>
        <dbReference type="SAM" id="MobiDB-lite"/>
    </source>
</evidence>
<keyword evidence="3" id="KW-1185">Reference proteome</keyword>
<organism evidence="2 3">
    <name type="scientific">Pseudomonas lalucatii</name>
    <dbReference type="NCBI Taxonomy" id="1424203"/>
    <lineage>
        <taxon>Bacteria</taxon>
        <taxon>Pseudomonadati</taxon>
        <taxon>Pseudomonadota</taxon>
        <taxon>Gammaproteobacteria</taxon>
        <taxon>Pseudomonadales</taxon>
        <taxon>Pseudomonadaceae</taxon>
        <taxon>Pseudomonas</taxon>
    </lineage>
</organism>
<evidence type="ECO:0000313" key="2">
    <source>
        <dbReference type="EMBL" id="MBS7661180.1"/>
    </source>
</evidence>
<feature type="region of interest" description="Disordered" evidence="1">
    <location>
        <begin position="1"/>
        <end position="22"/>
    </location>
</feature>
<proteinExistence type="predicted"/>